<dbReference type="PROSITE" id="PS51935">
    <property type="entry name" value="NLPC_P60"/>
    <property type="match status" value="1"/>
</dbReference>
<dbReference type="Pfam" id="PF05382">
    <property type="entry name" value="Amidase_5"/>
    <property type="match status" value="1"/>
</dbReference>
<evidence type="ECO:0000256" key="1">
    <source>
        <dbReference type="ARBA" id="ARBA00007074"/>
    </source>
</evidence>
<feature type="domain" description="NlpC/P60" evidence="5">
    <location>
        <begin position="1"/>
        <end position="136"/>
    </location>
</feature>
<dbReference type="SUPFAM" id="SSF54001">
    <property type="entry name" value="Cysteine proteinases"/>
    <property type="match status" value="1"/>
</dbReference>
<reference evidence="6" key="1">
    <citation type="submission" date="2020-12" db="EMBL/GenBank/DDBJ databases">
        <title>Vagococcus allomyrinae sp. nov. and Enterococcus lavae sp. nov., isolated from the larvae of Allomyrina dichotoma.</title>
        <authorList>
            <person name="Lee S.D."/>
        </authorList>
    </citation>
    <scope>NUCLEOTIDE SEQUENCE</scope>
    <source>
        <strain evidence="6">BWB3-3</strain>
    </source>
</reference>
<name>A0A940PE71_9ENTE</name>
<evidence type="ECO:0000256" key="2">
    <source>
        <dbReference type="ARBA" id="ARBA00022670"/>
    </source>
</evidence>
<sequence>MSDITRTVDWMKTRKGKITYSMSQRLGPNSYDCSSAVFNALIAGGFLPQGSFIGNTETLYSLEGKLLIPIGPSQAAYGDVFVSGVKGGSLGSGGHTGIFIDNKAIIHCTYGYGSNNMAITPAYQWMGDYSGLPVHYYRLKNSGGIIIPEGENKPQMTILVVDGYWGLATSKRAQEYFGCAIRDGIISHQFKSAHNQFIHSAQFDQSLIGSDLIKAMQKWLGIKVDGLAGPQFVIAFQAKMGTIQDGIISSPSDCIKEFQRRLTAGKL</sequence>
<gene>
    <name evidence="6" type="ORF">I6N95_25665</name>
</gene>
<dbReference type="Gene3D" id="3.90.1720.10">
    <property type="entry name" value="endopeptidase domain like (from Nostoc punctiforme)"/>
    <property type="match status" value="1"/>
</dbReference>
<evidence type="ECO:0000256" key="3">
    <source>
        <dbReference type="ARBA" id="ARBA00022801"/>
    </source>
</evidence>
<dbReference type="EMBL" id="JAEEGA010000027">
    <property type="protein sequence ID" value="MBP1044401.1"/>
    <property type="molecule type" value="Genomic_DNA"/>
</dbReference>
<evidence type="ECO:0000256" key="4">
    <source>
        <dbReference type="ARBA" id="ARBA00022807"/>
    </source>
</evidence>
<keyword evidence="3" id="KW-0378">Hydrolase</keyword>
<comment type="similarity">
    <text evidence="1">Belongs to the peptidase C40 family.</text>
</comment>
<evidence type="ECO:0000313" key="7">
    <source>
        <dbReference type="Proteomes" id="UP000674938"/>
    </source>
</evidence>
<comment type="caution">
    <text evidence="6">The sequence shown here is derived from an EMBL/GenBank/DDBJ whole genome shotgun (WGS) entry which is preliminary data.</text>
</comment>
<dbReference type="InterPro" id="IPR008044">
    <property type="entry name" value="Phage_lysin"/>
</dbReference>
<protein>
    <recommendedName>
        <fullName evidence="5">NlpC/P60 domain-containing protein</fullName>
    </recommendedName>
</protein>
<dbReference type="GO" id="GO:0006508">
    <property type="term" value="P:proteolysis"/>
    <property type="evidence" value="ECO:0007669"/>
    <property type="project" value="UniProtKB-KW"/>
</dbReference>
<dbReference type="AlphaFoldDB" id="A0A940PE71"/>
<keyword evidence="2" id="KW-0645">Protease</keyword>
<proteinExistence type="inferred from homology"/>
<keyword evidence="7" id="KW-1185">Reference proteome</keyword>
<organism evidence="6 7">
    <name type="scientific">Vagococcus allomyrinae</name>
    <dbReference type="NCBI Taxonomy" id="2794353"/>
    <lineage>
        <taxon>Bacteria</taxon>
        <taxon>Bacillati</taxon>
        <taxon>Bacillota</taxon>
        <taxon>Bacilli</taxon>
        <taxon>Lactobacillales</taxon>
        <taxon>Enterococcaceae</taxon>
        <taxon>Vagococcus</taxon>
    </lineage>
</organism>
<evidence type="ECO:0000259" key="5">
    <source>
        <dbReference type="PROSITE" id="PS51935"/>
    </source>
</evidence>
<dbReference type="RefSeq" id="WP_209532854.1">
    <property type="nucleotide sequence ID" value="NZ_JAEEGA010000027.1"/>
</dbReference>
<dbReference type="GO" id="GO:0008234">
    <property type="term" value="F:cysteine-type peptidase activity"/>
    <property type="evidence" value="ECO:0007669"/>
    <property type="project" value="UniProtKB-KW"/>
</dbReference>
<dbReference type="Proteomes" id="UP000674938">
    <property type="component" value="Unassembled WGS sequence"/>
</dbReference>
<accession>A0A940PE71</accession>
<evidence type="ECO:0000313" key="6">
    <source>
        <dbReference type="EMBL" id="MBP1044401.1"/>
    </source>
</evidence>
<dbReference type="InterPro" id="IPR000064">
    <property type="entry name" value="NLP_P60_dom"/>
</dbReference>
<keyword evidence="4" id="KW-0788">Thiol protease</keyword>
<dbReference type="InterPro" id="IPR038765">
    <property type="entry name" value="Papain-like_cys_pep_sf"/>
</dbReference>